<organism evidence="17 18">
    <name type="scientific">Nepenthes gracilis</name>
    <name type="common">Slender pitcher plant</name>
    <dbReference type="NCBI Taxonomy" id="150966"/>
    <lineage>
        <taxon>Eukaryota</taxon>
        <taxon>Viridiplantae</taxon>
        <taxon>Streptophyta</taxon>
        <taxon>Embryophyta</taxon>
        <taxon>Tracheophyta</taxon>
        <taxon>Spermatophyta</taxon>
        <taxon>Magnoliopsida</taxon>
        <taxon>eudicotyledons</taxon>
        <taxon>Gunneridae</taxon>
        <taxon>Pentapetalae</taxon>
        <taxon>Caryophyllales</taxon>
        <taxon>Nepenthaceae</taxon>
        <taxon>Nepenthes</taxon>
    </lineage>
</organism>
<evidence type="ECO:0000259" key="16">
    <source>
        <dbReference type="PROSITE" id="PS50089"/>
    </source>
</evidence>
<evidence type="ECO:0000256" key="9">
    <source>
        <dbReference type="ARBA" id="ARBA00022786"/>
    </source>
</evidence>
<dbReference type="InterPro" id="IPR013083">
    <property type="entry name" value="Znf_RING/FYVE/PHD"/>
</dbReference>
<sequence>MNDSISPSYDSGGTDSQGTINYSVVVFIFVFVVIILVIFITFIRARTHPLGDRRPPQVGSMETDADRDHGSAAIEEGLDEATLSSFPKLTYSQAKLHDGGATAACCSVCLGDYKDSDVLRLLPDCGHVFHLKCVDPWLRLHPTCPICRTSPAPTPLLTPLAEVAPLAMARRG</sequence>
<evidence type="ECO:0000256" key="15">
    <source>
        <dbReference type="SAM" id="Phobius"/>
    </source>
</evidence>
<proteinExistence type="inferred from homology"/>
<dbReference type="PANTHER" id="PTHR46719:SF7">
    <property type="entry name" value="RING-H2 FINGER PROTEIN ATL71-RELATED"/>
    <property type="match status" value="1"/>
</dbReference>
<keyword evidence="12 15" id="KW-0472">Membrane</keyword>
<dbReference type="CDD" id="cd16461">
    <property type="entry name" value="RING-H2_EL5-like"/>
    <property type="match status" value="1"/>
</dbReference>
<evidence type="ECO:0000256" key="5">
    <source>
        <dbReference type="ARBA" id="ARBA00022679"/>
    </source>
</evidence>
<dbReference type="AlphaFoldDB" id="A0AAD3P497"/>
<evidence type="ECO:0000256" key="11">
    <source>
        <dbReference type="ARBA" id="ARBA00022989"/>
    </source>
</evidence>
<evidence type="ECO:0000256" key="14">
    <source>
        <dbReference type="PROSITE-ProRule" id="PRU00175"/>
    </source>
</evidence>
<evidence type="ECO:0000256" key="1">
    <source>
        <dbReference type="ARBA" id="ARBA00000900"/>
    </source>
</evidence>
<reference evidence="17" key="1">
    <citation type="submission" date="2023-05" db="EMBL/GenBank/DDBJ databases">
        <title>Nepenthes gracilis genome sequencing.</title>
        <authorList>
            <person name="Fukushima K."/>
        </authorList>
    </citation>
    <scope>NUCLEOTIDE SEQUENCE</scope>
    <source>
        <strain evidence="17">SING2019-196</strain>
    </source>
</reference>
<evidence type="ECO:0000313" key="18">
    <source>
        <dbReference type="Proteomes" id="UP001279734"/>
    </source>
</evidence>
<dbReference type="SUPFAM" id="SSF57850">
    <property type="entry name" value="RING/U-box"/>
    <property type="match status" value="1"/>
</dbReference>
<evidence type="ECO:0000256" key="3">
    <source>
        <dbReference type="ARBA" id="ARBA00004906"/>
    </source>
</evidence>
<dbReference type="FunFam" id="3.30.40.10:FF:000187">
    <property type="entry name" value="E3 ubiquitin-protein ligase ATL6"/>
    <property type="match status" value="1"/>
</dbReference>
<evidence type="ECO:0000256" key="8">
    <source>
        <dbReference type="ARBA" id="ARBA00022771"/>
    </source>
</evidence>
<feature type="transmembrane region" description="Helical" evidence="15">
    <location>
        <begin position="20"/>
        <end position="43"/>
    </location>
</feature>
<comment type="similarity">
    <text evidence="13">Belongs to the RING-type zinc finger family. ATL subfamily.</text>
</comment>
<dbReference type="EC" id="2.3.2.27" evidence="4"/>
<evidence type="ECO:0000256" key="12">
    <source>
        <dbReference type="ARBA" id="ARBA00023136"/>
    </source>
</evidence>
<dbReference type="InterPro" id="IPR045899">
    <property type="entry name" value="ATL71-like"/>
</dbReference>
<comment type="caution">
    <text evidence="17">The sequence shown here is derived from an EMBL/GenBank/DDBJ whole genome shotgun (WGS) entry which is preliminary data.</text>
</comment>
<dbReference type="GO" id="GO:0016020">
    <property type="term" value="C:membrane"/>
    <property type="evidence" value="ECO:0007669"/>
    <property type="project" value="UniProtKB-SubCell"/>
</dbReference>
<dbReference type="GO" id="GO:0008270">
    <property type="term" value="F:zinc ion binding"/>
    <property type="evidence" value="ECO:0007669"/>
    <property type="project" value="UniProtKB-KW"/>
</dbReference>
<keyword evidence="11 15" id="KW-1133">Transmembrane helix</keyword>
<gene>
    <name evidence="17" type="ORF">Nepgr_001340</name>
</gene>
<dbReference type="EMBL" id="BSYO01000001">
    <property type="protein sequence ID" value="GMG99500.1"/>
    <property type="molecule type" value="Genomic_DNA"/>
</dbReference>
<evidence type="ECO:0000256" key="2">
    <source>
        <dbReference type="ARBA" id="ARBA00004167"/>
    </source>
</evidence>
<protein>
    <recommendedName>
        <fullName evidence="4">RING-type E3 ubiquitin transferase</fullName>
        <ecNumber evidence="4">2.3.2.27</ecNumber>
    </recommendedName>
</protein>
<accession>A0AAD3P497</accession>
<dbReference type="Proteomes" id="UP001279734">
    <property type="component" value="Unassembled WGS sequence"/>
</dbReference>
<keyword evidence="5" id="KW-0808">Transferase</keyword>
<dbReference type="GO" id="GO:0061630">
    <property type="term" value="F:ubiquitin protein ligase activity"/>
    <property type="evidence" value="ECO:0007669"/>
    <property type="project" value="UniProtKB-EC"/>
</dbReference>
<keyword evidence="18" id="KW-1185">Reference proteome</keyword>
<name>A0AAD3P497_NEPGR</name>
<evidence type="ECO:0000256" key="4">
    <source>
        <dbReference type="ARBA" id="ARBA00012483"/>
    </source>
</evidence>
<comment type="pathway">
    <text evidence="3">Protein modification; protein ubiquitination.</text>
</comment>
<dbReference type="InterPro" id="IPR001841">
    <property type="entry name" value="Znf_RING"/>
</dbReference>
<keyword evidence="10" id="KW-0862">Zinc</keyword>
<dbReference type="SMART" id="SM00184">
    <property type="entry name" value="RING"/>
    <property type="match status" value="1"/>
</dbReference>
<evidence type="ECO:0000313" key="17">
    <source>
        <dbReference type="EMBL" id="GMG99500.1"/>
    </source>
</evidence>
<comment type="subcellular location">
    <subcellularLocation>
        <location evidence="2">Membrane</location>
        <topology evidence="2">Single-pass membrane protein</topology>
    </subcellularLocation>
</comment>
<keyword evidence="8 14" id="KW-0863">Zinc-finger</keyword>
<evidence type="ECO:0000256" key="6">
    <source>
        <dbReference type="ARBA" id="ARBA00022692"/>
    </source>
</evidence>
<evidence type="ECO:0000256" key="13">
    <source>
        <dbReference type="ARBA" id="ARBA00024209"/>
    </source>
</evidence>
<dbReference type="Pfam" id="PF13639">
    <property type="entry name" value="zf-RING_2"/>
    <property type="match status" value="1"/>
</dbReference>
<feature type="domain" description="RING-type" evidence="16">
    <location>
        <begin position="106"/>
        <end position="148"/>
    </location>
</feature>
<evidence type="ECO:0000256" key="7">
    <source>
        <dbReference type="ARBA" id="ARBA00022723"/>
    </source>
</evidence>
<dbReference type="Gene3D" id="3.30.40.10">
    <property type="entry name" value="Zinc/RING finger domain, C3HC4 (zinc finger)"/>
    <property type="match status" value="1"/>
</dbReference>
<dbReference type="PROSITE" id="PS50089">
    <property type="entry name" value="ZF_RING_2"/>
    <property type="match status" value="1"/>
</dbReference>
<evidence type="ECO:0000256" key="10">
    <source>
        <dbReference type="ARBA" id="ARBA00022833"/>
    </source>
</evidence>
<dbReference type="PANTHER" id="PTHR46719">
    <property type="entry name" value="TRANSCRIPTION FACTOR C2H2 FAMILY-RELATED"/>
    <property type="match status" value="1"/>
</dbReference>
<keyword evidence="6 15" id="KW-0812">Transmembrane</keyword>
<keyword evidence="7" id="KW-0479">Metal-binding</keyword>
<keyword evidence="9" id="KW-0833">Ubl conjugation pathway</keyword>
<comment type="catalytic activity">
    <reaction evidence="1">
        <text>S-ubiquitinyl-[E2 ubiquitin-conjugating enzyme]-L-cysteine + [acceptor protein]-L-lysine = [E2 ubiquitin-conjugating enzyme]-L-cysteine + N(6)-ubiquitinyl-[acceptor protein]-L-lysine.</text>
        <dbReference type="EC" id="2.3.2.27"/>
    </reaction>
</comment>